<keyword evidence="5 8" id="KW-0812">Transmembrane</keyword>
<accession>A0A140E6V9</accession>
<name>A0A140E6V9_9GAMM</name>
<reference evidence="10 11" key="1">
    <citation type="journal article" date="2015" name="Environ. Microbiol.">
        <title>Methane oxidation coupled to nitrate reduction under hypoxia by the Gammaproteobacterium Methylomonas denitrificans, sp. nov. type strain FJG1.</title>
        <authorList>
            <person name="Kits K.D."/>
            <person name="Klotz M.G."/>
            <person name="Stein L.Y."/>
        </authorList>
    </citation>
    <scope>NUCLEOTIDE SEQUENCE [LARGE SCALE GENOMIC DNA]</scope>
    <source>
        <strain evidence="10 11">FJG1</strain>
    </source>
</reference>
<dbReference type="KEGG" id="mdn:JT25_022060"/>
<dbReference type="OrthoDB" id="9808686at2"/>
<evidence type="ECO:0000256" key="6">
    <source>
        <dbReference type="ARBA" id="ARBA00022989"/>
    </source>
</evidence>
<evidence type="ECO:0000256" key="2">
    <source>
        <dbReference type="ARBA" id="ARBA00007783"/>
    </source>
</evidence>
<dbReference type="InterPro" id="IPR051449">
    <property type="entry name" value="ABC-2_transporter_component"/>
</dbReference>
<dbReference type="PANTHER" id="PTHR30294">
    <property type="entry name" value="MEMBRANE COMPONENT OF ABC TRANSPORTER YHHJ-RELATED"/>
    <property type="match status" value="1"/>
</dbReference>
<evidence type="ECO:0000256" key="8">
    <source>
        <dbReference type="SAM" id="Phobius"/>
    </source>
</evidence>
<evidence type="ECO:0000256" key="5">
    <source>
        <dbReference type="ARBA" id="ARBA00022692"/>
    </source>
</evidence>
<dbReference type="EMBL" id="CP014476">
    <property type="protein sequence ID" value="AMK79133.1"/>
    <property type="molecule type" value="Genomic_DNA"/>
</dbReference>
<feature type="transmembrane region" description="Helical" evidence="8">
    <location>
        <begin position="171"/>
        <end position="197"/>
    </location>
</feature>
<evidence type="ECO:0000256" key="3">
    <source>
        <dbReference type="ARBA" id="ARBA00022448"/>
    </source>
</evidence>
<dbReference type="AlphaFoldDB" id="A0A140E6V9"/>
<dbReference type="STRING" id="1538553.JT25_022060"/>
<dbReference type="GO" id="GO:0140359">
    <property type="term" value="F:ABC-type transporter activity"/>
    <property type="evidence" value="ECO:0007669"/>
    <property type="project" value="InterPro"/>
</dbReference>
<dbReference type="PANTHER" id="PTHR30294:SF44">
    <property type="entry name" value="MULTIDRUG ABC TRANSPORTER PERMEASE YBHR-RELATED"/>
    <property type="match status" value="1"/>
</dbReference>
<evidence type="ECO:0000256" key="4">
    <source>
        <dbReference type="ARBA" id="ARBA00022475"/>
    </source>
</evidence>
<dbReference type="Gene3D" id="3.40.1710.10">
    <property type="entry name" value="abc type-2 transporter like domain"/>
    <property type="match status" value="1"/>
</dbReference>
<dbReference type="RefSeq" id="WP_036272472.1">
    <property type="nucleotide sequence ID" value="NZ_CP014476.1"/>
</dbReference>
<feature type="transmembrane region" description="Helical" evidence="8">
    <location>
        <begin position="345"/>
        <end position="363"/>
    </location>
</feature>
<evidence type="ECO:0000259" key="9">
    <source>
        <dbReference type="PROSITE" id="PS51012"/>
    </source>
</evidence>
<evidence type="ECO:0000256" key="7">
    <source>
        <dbReference type="ARBA" id="ARBA00023136"/>
    </source>
</evidence>
<feature type="transmembrane region" description="Helical" evidence="8">
    <location>
        <begin position="21"/>
        <end position="41"/>
    </location>
</feature>
<feature type="transmembrane region" description="Helical" evidence="8">
    <location>
        <begin position="284"/>
        <end position="302"/>
    </location>
</feature>
<keyword evidence="6 8" id="KW-1133">Transmembrane helix</keyword>
<dbReference type="Proteomes" id="UP000030512">
    <property type="component" value="Chromosome"/>
</dbReference>
<dbReference type="GO" id="GO:0005886">
    <property type="term" value="C:plasma membrane"/>
    <property type="evidence" value="ECO:0007669"/>
    <property type="project" value="UniProtKB-SubCell"/>
</dbReference>
<sequence>MFSRILTLIIKELEMLLQDRQSRMVLIVPVILQLALFPFAATLEVKNNTLAIYNEDSGRESVELMQRFSQAQAFSQLLALYSEAEVRYAIDNQEALIVIRFPADFSRDIAAGLPSKIQAILDGRRSNSGQIALGYVQQIVNDYSNERFRLQQKNVPSSLVVRHWFNPNLNYVWHILPSLIAIITSINALIVTALSVAREREQGTLDQLLISPLTPGMIMIGKIIPAILVAVVQGTIILLGAIFIYRVPFAGSLLLLYSSMMFYCLALAGFGLLISSVCATQQQAFLGVFCFVMPTIMLSGYASPVDNMPVWLQYLDWINPLRHFIVIVKGLFLKDIDPIALLPNVYPLIIIAIVTLSSANWLFRHRLA</sequence>
<proteinExistence type="inferred from homology"/>
<keyword evidence="7 8" id="KW-0472">Membrane</keyword>
<dbReference type="Pfam" id="PF12698">
    <property type="entry name" value="ABC2_membrane_3"/>
    <property type="match status" value="1"/>
</dbReference>
<comment type="similarity">
    <text evidence="2">Belongs to the ABC-2 integral membrane protein family.</text>
</comment>
<protein>
    <recommendedName>
        <fullName evidence="9">ABC transmembrane type-2 domain-containing protein</fullName>
    </recommendedName>
</protein>
<keyword evidence="11" id="KW-1185">Reference proteome</keyword>
<dbReference type="PROSITE" id="PS51012">
    <property type="entry name" value="ABC_TM2"/>
    <property type="match status" value="1"/>
</dbReference>
<evidence type="ECO:0000313" key="10">
    <source>
        <dbReference type="EMBL" id="AMK79133.1"/>
    </source>
</evidence>
<dbReference type="InterPro" id="IPR013525">
    <property type="entry name" value="ABC2_TM"/>
</dbReference>
<organism evidence="10 11">
    <name type="scientific">Methylomonas denitrificans</name>
    <dbReference type="NCBI Taxonomy" id="1538553"/>
    <lineage>
        <taxon>Bacteria</taxon>
        <taxon>Pseudomonadati</taxon>
        <taxon>Pseudomonadota</taxon>
        <taxon>Gammaproteobacteria</taxon>
        <taxon>Methylococcales</taxon>
        <taxon>Methylococcaceae</taxon>
        <taxon>Methylomonas</taxon>
    </lineage>
</organism>
<dbReference type="InterPro" id="IPR047817">
    <property type="entry name" value="ABC2_TM_bact-type"/>
</dbReference>
<feature type="transmembrane region" description="Helical" evidence="8">
    <location>
        <begin position="218"/>
        <end position="245"/>
    </location>
</feature>
<keyword evidence="3" id="KW-0813">Transport</keyword>
<gene>
    <name evidence="10" type="ORF">JT25_022060</name>
</gene>
<comment type="subcellular location">
    <subcellularLocation>
        <location evidence="1">Cell membrane</location>
        <topology evidence="1">Multi-pass membrane protein</topology>
    </subcellularLocation>
</comment>
<keyword evidence="4" id="KW-1003">Cell membrane</keyword>
<feature type="domain" description="ABC transmembrane type-2" evidence="9">
    <location>
        <begin position="137"/>
        <end position="366"/>
    </location>
</feature>
<evidence type="ECO:0000256" key="1">
    <source>
        <dbReference type="ARBA" id="ARBA00004651"/>
    </source>
</evidence>
<evidence type="ECO:0000313" key="11">
    <source>
        <dbReference type="Proteomes" id="UP000030512"/>
    </source>
</evidence>
<feature type="transmembrane region" description="Helical" evidence="8">
    <location>
        <begin position="251"/>
        <end position="272"/>
    </location>
</feature>